<protein>
    <submittedName>
        <fullName evidence="4">Si:dkey-56d12.4 protein</fullName>
    </submittedName>
</protein>
<feature type="domain" description="DDE Tnp4" evidence="3">
    <location>
        <begin position="152"/>
        <end position="318"/>
    </location>
</feature>
<dbReference type="Proteomes" id="UP000037510">
    <property type="component" value="Unassembled WGS sequence"/>
</dbReference>
<dbReference type="InterPro" id="IPR027806">
    <property type="entry name" value="HARBI1_dom"/>
</dbReference>
<gene>
    <name evidence="4" type="ORF">OBRU01_03970</name>
</gene>
<accession>A0A0L7LPW2</accession>
<evidence type="ECO:0000313" key="5">
    <source>
        <dbReference type="Proteomes" id="UP000037510"/>
    </source>
</evidence>
<keyword evidence="2" id="KW-0479">Metal-binding</keyword>
<reference evidence="4 5" key="1">
    <citation type="journal article" date="2015" name="Genome Biol. Evol.">
        <title>The genome of winter moth (Operophtera brumata) provides a genomic perspective on sexual dimorphism and phenology.</title>
        <authorList>
            <person name="Derks M.F."/>
            <person name="Smit S."/>
            <person name="Salis L."/>
            <person name="Schijlen E."/>
            <person name="Bossers A."/>
            <person name="Mateman C."/>
            <person name="Pijl A.S."/>
            <person name="de Ridder D."/>
            <person name="Groenen M.A."/>
            <person name="Visser M.E."/>
            <person name="Megens H.J."/>
        </authorList>
    </citation>
    <scope>NUCLEOTIDE SEQUENCE [LARGE SCALE GENOMIC DNA]</scope>
    <source>
        <strain evidence="4">WM2013NL</strain>
        <tissue evidence="4">Head and thorax</tissue>
    </source>
</reference>
<dbReference type="PANTHER" id="PTHR23080:SF144">
    <property type="entry name" value="SPINDLE AND KINETOCHORE ASSOCIATED COMPLEX SUBUNIT 3"/>
    <property type="match status" value="1"/>
</dbReference>
<comment type="cofactor">
    <cofactor evidence="1">
        <name>a divalent metal cation</name>
        <dbReference type="ChEBI" id="CHEBI:60240"/>
    </cofactor>
</comment>
<dbReference type="AlphaFoldDB" id="A0A0L7LPW2"/>
<dbReference type="PANTHER" id="PTHR23080">
    <property type="entry name" value="THAP DOMAIN PROTEIN"/>
    <property type="match status" value="1"/>
</dbReference>
<dbReference type="Pfam" id="PF13359">
    <property type="entry name" value="DDE_Tnp_4"/>
    <property type="match status" value="2"/>
</dbReference>
<organism evidence="4 5">
    <name type="scientific">Operophtera brumata</name>
    <name type="common">Winter moth</name>
    <name type="synonym">Phalaena brumata</name>
    <dbReference type="NCBI Taxonomy" id="104452"/>
    <lineage>
        <taxon>Eukaryota</taxon>
        <taxon>Metazoa</taxon>
        <taxon>Ecdysozoa</taxon>
        <taxon>Arthropoda</taxon>
        <taxon>Hexapoda</taxon>
        <taxon>Insecta</taxon>
        <taxon>Pterygota</taxon>
        <taxon>Neoptera</taxon>
        <taxon>Endopterygota</taxon>
        <taxon>Lepidoptera</taxon>
        <taxon>Glossata</taxon>
        <taxon>Ditrysia</taxon>
        <taxon>Geometroidea</taxon>
        <taxon>Geometridae</taxon>
        <taxon>Larentiinae</taxon>
        <taxon>Operophtera</taxon>
    </lineage>
</organism>
<evidence type="ECO:0000256" key="2">
    <source>
        <dbReference type="ARBA" id="ARBA00022723"/>
    </source>
</evidence>
<keyword evidence="5" id="KW-1185">Reference proteome</keyword>
<sequence length="613" mass="69456">MHLNDEESKNTVPYLTVSSGRVTDGTHEADQRILNEQALKITLARIRANPQLYIGIPTNCYHLIELLHKQTHISTTHILLCLKKVKLDTHFEELADQFGIMADEAQDIFIQNIPILAKSLESFIVNMESADNIQSNLPILFRAEHHNTTSVIDSLELKVQPQTAKSKELTQTDRGNTVKYLISCSPNGLIKYVSPGYGGRHSDERLLKNTKYLERFQPGACIIVNNGFKNAEPMLKRKGLKLVRPRAHKRSPTLHGVARPEGLDAPCSKYEDNRMLSDIERVVQRVRDYTMIRDHSVISSELVRVLDEAVVISCALINLQSFEQALKITLAHIRANPQLYIGIPTNCYHLIELLHKQTHISTTHILLCLKKVKLDTHFEELADQFGIMADEAQDIFIQNIPILAKTLESFIVNMDSDEDIQTNNLLIPFRAEHHNTTSVIDSLELKVQPQTAKSKELTQTDRGNTVKYLISCTPNGLINYVSPGYVGRHSDERLLENTKYLERFQPGACIIVNNGFRNAEPVLKRKGLKLVRPRAHKRSPTFHGAAQPEGLDAPCSKYEDKRMLNDIERVVQRVRDYTMIRDHSVISSELVRVLDEAVVISCALINLQSFVIN</sequence>
<feature type="domain" description="DDE Tnp4" evidence="3">
    <location>
        <begin position="440"/>
        <end position="606"/>
    </location>
</feature>
<dbReference type="GO" id="GO:0046872">
    <property type="term" value="F:metal ion binding"/>
    <property type="evidence" value="ECO:0007669"/>
    <property type="project" value="UniProtKB-KW"/>
</dbReference>
<proteinExistence type="predicted"/>
<comment type="caution">
    <text evidence="4">The sequence shown here is derived from an EMBL/GenBank/DDBJ whole genome shotgun (WGS) entry which is preliminary data.</text>
</comment>
<evidence type="ECO:0000256" key="1">
    <source>
        <dbReference type="ARBA" id="ARBA00001968"/>
    </source>
</evidence>
<evidence type="ECO:0000313" key="4">
    <source>
        <dbReference type="EMBL" id="KOB77472.1"/>
    </source>
</evidence>
<evidence type="ECO:0000259" key="3">
    <source>
        <dbReference type="Pfam" id="PF13359"/>
    </source>
</evidence>
<name>A0A0L7LPW2_OPEBR</name>
<dbReference type="EMBL" id="JTDY01000375">
    <property type="protein sequence ID" value="KOB77472.1"/>
    <property type="molecule type" value="Genomic_DNA"/>
</dbReference>